<dbReference type="EMBL" id="VFIA01000008">
    <property type="protein sequence ID" value="MBC3791235.1"/>
    <property type="molecule type" value="Genomic_DNA"/>
</dbReference>
<feature type="compositionally biased region" description="Low complexity" evidence="1">
    <location>
        <begin position="1604"/>
        <end position="1618"/>
    </location>
</feature>
<sequence>MKRFFYLLLLMTPLVGRSQAVRISDKPDQFMADVQKLMATGGPVAVRAGTNLQTLWSENRLSAQQQERVMALSRKMNQKRWQPVAQFAPLYNALYLALTAQQPALTPADIDGLLTVTEKLFETSDTRAFSRSVETIRRFLERRELYVSNYNKLYALGGTFQFRYLDGAQPTTATGTQAPVDSATAAKAAAERSRFDGWDDPIAADSGQTRTLGAQFVPQRRPIPSVSGAVITLSGTSLAIVANGDSSVLAGTGGDLMLSTGQFVGKGGKFTWESVGRPDIFVTLSDYALATESPRLAADDVTLTYPPSKPIKGVFEYVSKKKGGPVTYPRFMSWQSDVKIPGLGTDIDYQGGLALSGAQMVGASASGQLAQVTVRQKGKPALKASSRKFEFRDSLITAQSAAFVGYVDTDSVTHPAVQFRFDKAQRIAWLNRIERTEYARVPYADSYHKFFIIPEVTRWDLPRRKVDFYQVGAKREVPVRFESFDYFQPQRYADLTVDYGFHPLQIVANFVSTKKQQAFTDDEITQSVKVSPVALRGALNRMVIEGYLTRDPSTGVMRLSRKGVLYVLAYAHKGDYDNFEVQSLFASNDSTKNATINLDDNILTIRGVNQFTLSDSLKVFGIPSDKTMRVGKGRAFTINGQMKAGTLRYAGRDMKFDYDKFAMNLNKIDSITFSSPKLAAQGKEGEIGGDIKYENPGTVYIGAADNKSGQIKGKKTTQRLVMPEGMTVYFNQPVRGNTTYNEKVYFKIPAIDNDSLGKGDISFVGTFYSDGIFPPFKAELKTMPDNTLGFVHKAPAAGYPVYGKKGGGPASTVKLTSEITMDKSGLRAEGVLNHLTASLNTQGILFMTDSLLASGPTGEIKEGLVGKPGGASAYFPQVQLNNYSLKWWPKADSMVITTQKNNFNFYNATTNLDGSLVMRSSGLFGNGTLHRKDSEAISKRIKFNKDGYLANQAQFKIVSDKEAARPIFLGNDIDVDFNQTKGIVGLAINNTAQAIDDTLQSSMEFPFAAYKTSINRAQWNINAKTIAMKGDVKTSTFTATAEEQEGLTFNGSSALYDVDKMMLNIGGVPYLTSADARIFPDKGVVTIKRNGEMLAFKNARLELDTVSLFHRLRNGNIQVISRTRFAGDASYQFATMKGDTANIKMGSFELKEAPTVAATTLTADTRKPRRAGRGSGGNSSPALTTYFTVARAEVDEDDNLQLAPKMVYKGTITMQAPEQDLALDGFIKPALKKRQDLVGGWIPFKEKVAERLEIKVDKNLKNEGGQALVAGIHTRGGGGGLYPTFLSPKEDSRDDDLFSATGIMSYDEKDNVYRIVSKASDLPTGEATAKPDSVESDEVENAFTFNDMKGLMTFKGKMNLLSAGPNEFLLSAGSARVNIDSTTFRLNTLLAFTFPVPEPINTAIAGKMVATNQEEKNDEAAEDDLNRLSDKLTPLIGQAAVDAYRLKAQNQHVPLNQASPKLNAMLVIANANLRWSSKYNSFYSTGRLGVSNMAATDVNAQMDGFIEIRKTGNGDEASIYLESSPDVWAFYDYKPGNGPGSMGQLAVITSEQEINDRLSAGSKNNAKATVEVVAATADEKSLFVDRYLDQYKTKARTAPKPKARPADAAAPVAVTPASDDVDDETAATAATDAPKVEEPAKKPGAKAKASKKPGKTTGVAATTATPTDAKVVKEEKKVPKKKDKEEEKEGF</sequence>
<evidence type="ECO:0000313" key="2">
    <source>
        <dbReference type="EMBL" id="MBC3791235.1"/>
    </source>
</evidence>
<keyword evidence="3" id="KW-1185">Reference proteome</keyword>
<feature type="region of interest" description="Disordered" evidence="1">
    <location>
        <begin position="1594"/>
        <end position="1691"/>
    </location>
</feature>
<evidence type="ECO:0000313" key="3">
    <source>
        <dbReference type="Proteomes" id="UP000700732"/>
    </source>
</evidence>
<feature type="compositionally biased region" description="Basic residues" evidence="1">
    <location>
        <begin position="1594"/>
        <end position="1603"/>
    </location>
</feature>
<feature type="compositionally biased region" description="Low complexity" evidence="1">
    <location>
        <begin position="1655"/>
        <end position="1669"/>
    </location>
</feature>
<dbReference type="RefSeq" id="WP_186737030.1">
    <property type="nucleotide sequence ID" value="NZ_VFIA01000008.1"/>
</dbReference>
<protein>
    <submittedName>
        <fullName evidence="2">Uncharacterized protein</fullName>
    </submittedName>
</protein>
<feature type="compositionally biased region" description="Basic and acidic residues" evidence="1">
    <location>
        <begin position="1670"/>
        <end position="1691"/>
    </location>
</feature>
<comment type="caution">
    <text evidence="2">The sequence shown here is derived from an EMBL/GenBank/DDBJ whole genome shotgun (WGS) entry which is preliminary data.</text>
</comment>
<evidence type="ECO:0000256" key="1">
    <source>
        <dbReference type="SAM" id="MobiDB-lite"/>
    </source>
</evidence>
<dbReference type="Proteomes" id="UP000700732">
    <property type="component" value="Unassembled WGS sequence"/>
</dbReference>
<feature type="region of interest" description="Disordered" evidence="1">
    <location>
        <begin position="1160"/>
        <end position="1180"/>
    </location>
</feature>
<feature type="compositionally biased region" description="Basic residues" evidence="1">
    <location>
        <begin position="1643"/>
        <end position="1654"/>
    </location>
</feature>
<name>A0ABR6W3W7_9BACT</name>
<organism evidence="2 3">
    <name type="scientific">Spirosoma utsteinense</name>
    <dbReference type="NCBI Taxonomy" id="2585773"/>
    <lineage>
        <taxon>Bacteria</taxon>
        <taxon>Pseudomonadati</taxon>
        <taxon>Bacteroidota</taxon>
        <taxon>Cytophagia</taxon>
        <taxon>Cytophagales</taxon>
        <taxon>Cytophagaceae</taxon>
        <taxon>Spirosoma</taxon>
    </lineage>
</organism>
<reference evidence="2 3" key="1">
    <citation type="submission" date="2019-06" db="EMBL/GenBank/DDBJ databases">
        <title>Spirosoma utsteinense sp. nov. isolated from Antarctic ice-free soils.</title>
        <authorList>
            <person name="Tahon G."/>
        </authorList>
    </citation>
    <scope>NUCLEOTIDE SEQUENCE [LARGE SCALE GENOMIC DNA]</scope>
    <source>
        <strain evidence="2 3">LMG 31447</strain>
    </source>
</reference>
<gene>
    <name evidence="2" type="ORF">FH603_1734</name>
</gene>
<proteinExistence type="predicted"/>
<accession>A0ABR6W3W7</accession>